<dbReference type="FunFam" id="1.10.8.60:FF:000022">
    <property type="entry name" value="Fidgetin like 1"/>
    <property type="match status" value="1"/>
</dbReference>
<dbReference type="InterPro" id="IPR003593">
    <property type="entry name" value="AAA+_ATPase"/>
</dbReference>
<name>A0A507CFS6_9FUNG</name>
<comment type="similarity">
    <text evidence="1">Belongs to the AAA ATPase family.</text>
</comment>
<evidence type="ECO:0000256" key="4">
    <source>
        <dbReference type="SAM" id="MobiDB-lite"/>
    </source>
</evidence>
<proteinExistence type="inferred from homology"/>
<dbReference type="EMBL" id="QEAN01000449">
    <property type="protein sequence ID" value="TPX36784.1"/>
    <property type="molecule type" value="Genomic_DNA"/>
</dbReference>
<dbReference type="Proteomes" id="UP000317494">
    <property type="component" value="Unassembled WGS sequence"/>
</dbReference>
<dbReference type="AlphaFoldDB" id="A0A507CFS6"/>
<dbReference type="VEuPathDB" id="FungiDB:SeMB42_g07049"/>
<protein>
    <recommendedName>
        <fullName evidence="5">AAA+ ATPase domain-containing protein</fullName>
    </recommendedName>
</protein>
<keyword evidence="2" id="KW-0547">Nucleotide-binding</keyword>
<dbReference type="Pfam" id="PF16507">
    <property type="entry name" value="HEAT_PSME4_mid"/>
    <property type="match status" value="1"/>
</dbReference>
<dbReference type="InterPro" id="IPR050304">
    <property type="entry name" value="MT-severing_AAA_ATPase"/>
</dbReference>
<organism evidence="6 7">
    <name type="scientific">Synchytrium endobioticum</name>
    <dbReference type="NCBI Taxonomy" id="286115"/>
    <lineage>
        <taxon>Eukaryota</taxon>
        <taxon>Fungi</taxon>
        <taxon>Fungi incertae sedis</taxon>
        <taxon>Chytridiomycota</taxon>
        <taxon>Chytridiomycota incertae sedis</taxon>
        <taxon>Chytridiomycetes</taxon>
        <taxon>Synchytriales</taxon>
        <taxon>Synchytriaceae</taxon>
        <taxon>Synchytrium</taxon>
    </lineage>
</organism>
<dbReference type="InterPro" id="IPR003960">
    <property type="entry name" value="ATPase_AAA_CS"/>
</dbReference>
<dbReference type="Gene3D" id="3.40.50.300">
    <property type="entry name" value="P-loop containing nucleotide triphosphate hydrolases"/>
    <property type="match status" value="1"/>
</dbReference>
<dbReference type="InterPro" id="IPR032430">
    <property type="entry name" value="Blm10_mid"/>
</dbReference>
<feature type="region of interest" description="Disordered" evidence="4">
    <location>
        <begin position="123"/>
        <end position="205"/>
    </location>
</feature>
<dbReference type="PANTHER" id="PTHR23074:SF17">
    <property type="entry name" value="FIDGETIN-LIKE PROTEIN 1"/>
    <property type="match status" value="1"/>
</dbReference>
<feature type="region of interest" description="Disordered" evidence="4">
    <location>
        <begin position="220"/>
        <end position="240"/>
    </location>
</feature>
<dbReference type="Pfam" id="PF00004">
    <property type="entry name" value="AAA"/>
    <property type="match status" value="1"/>
</dbReference>
<keyword evidence="3" id="KW-0067">ATP-binding</keyword>
<dbReference type="PROSITE" id="PS00674">
    <property type="entry name" value="AAA"/>
    <property type="match status" value="1"/>
</dbReference>
<sequence>MLAGVDDTQTTAASFRSVWHPEQSAARGSDAWDALIALEFLDSHPCTSATDFDHLRNEITDAYELCRAKDTSFAARLQEAVKCDEISKLESSLSVEALLNSLVIRSESPLKYPSLSRSVIDKILPNNKQAPKRTDDNKLGRSSSFNRPYMPPRMQAPVIINRPQTTTRETQTDLETALDKRKNSKKRKGDGGMDSDDEHPNSKRHMPAFISGKELLAADAERKTRGNQDSDSISDADGDVNMRDVQEATSAASIVASVGANRQFKNPMADSSAAYGNVALKKKGKGCPVDERLRGIDKDLLEKIMNEVVEKAPPVSWDDIAGLKHAKETIREAVLWPMQRPDIFTGPRSPPKGLLLFGPPGTGKTLIGKCIASQINATFLSISASSLTSKWIGEGEKMMRALFAVARANQPSIIFVDEVDSLLSQRTDGEHEATRRIKTEFLVQFDGCGTNSEDRVLVVGATNRPSELDEAARRRFRKKLYVPLPEAEGRLQIIENLLKGQTTALTPEEKAEIVRRTDGYSGSDMDGLVREAALGPIRDLHDIMNVSVHDVRPISFSDFVDALTQVKKSVSEKELAALVAFDDEHGSRIAYSGNWCKTCAECSPRDGMLAHAYLQPIAPESSRLNLVNHTHTVSVDFCGNGFLESLVNAHTSIDQGGLLYSVAGNVSRQFCWLGILFPVWYVLQRDFPFVYSPSFFFRLRDKNPIDLGMVYTVVTPQFLNLAYDKMFRGEARHFDHALSQCSYRTTISNAASASFEGNGIVQSVNFLSVYSLLYLSAYLTCLQFVLAIRPSAFLALFSKDSYSVLAAGSVLKNLAWIEPALIFPALLDRAYPSLEALNEGHRTISCIGALSATATALFNRQHYPAGRRHVAQLLNLVLPGIDVNDPQKTMALPQLLHKSHGLIRIISRQRPLTPSVVLCNSLNIRCTLKDTATYDSPNPQ</sequence>
<dbReference type="GO" id="GO:0005524">
    <property type="term" value="F:ATP binding"/>
    <property type="evidence" value="ECO:0007669"/>
    <property type="project" value="UniProtKB-KW"/>
</dbReference>
<dbReference type="SMART" id="SM00382">
    <property type="entry name" value="AAA"/>
    <property type="match status" value="1"/>
</dbReference>
<evidence type="ECO:0000256" key="1">
    <source>
        <dbReference type="ARBA" id="ARBA00006914"/>
    </source>
</evidence>
<reference evidence="6 7" key="1">
    <citation type="journal article" date="2019" name="Sci. Rep.">
        <title>Comparative genomics of chytrid fungi reveal insights into the obligate biotrophic and pathogenic lifestyle of Synchytrium endobioticum.</title>
        <authorList>
            <person name="van de Vossenberg B.T.L.H."/>
            <person name="Warris S."/>
            <person name="Nguyen H.D.T."/>
            <person name="van Gent-Pelzer M.P.E."/>
            <person name="Joly D.L."/>
            <person name="van de Geest H.C."/>
            <person name="Bonants P.J.M."/>
            <person name="Smith D.S."/>
            <person name="Levesque C.A."/>
            <person name="van der Lee T.A.J."/>
        </authorList>
    </citation>
    <scope>NUCLEOTIDE SEQUENCE [LARGE SCALE GENOMIC DNA]</scope>
    <source>
        <strain evidence="6 7">MB42</strain>
    </source>
</reference>
<dbReference type="InterPro" id="IPR041569">
    <property type="entry name" value="AAA_lid_3"/>
</dbReference>
<accession>A0A507CFS6</accession>
<dbReference type="InterPro" id="IPR027417">
    <property type="entry name" value="P-loop_NTPase"/>
</dbReference>
<dbReference type="GO" id="GO:0016887">
    <property type="term" value="F:ATP hydrolysis activity"/>
    <property type="evidence" value="ECO:0007669"/>
    <property type="project" value="InterPro"/>
</dbReference>
<dbReference type="FunFam" id="3.40.50.300:FF:000093">
    <property type="entry name" value="Fidgetin-like 1"/>
    <property type="match status" value="1"/>
</dbReference>
<dbReference type="SUPFAM" id="SSF52540">
    <property type="entry name" value="P-loop containing nucleoside triphosphate hydrolases"/>
    <property type="match status" value="1"/>
</dbReference>
<evidence type="ECO:0000313" key="6">
    <source>
        <dbReference type="EMBL" id="TPX36784.1"/>
    </source>
</evidence>
<dbReference type="Pfam" id="PF17862">
    <property type="entry name" value="AAA_lid_3"/>
    <property type="match status" value="1"/>
</dbReference>
<feature type="compositionally biased region" description="Low complexity" evidence="4">
    <location>
        <begin position="164"/>
        <end position="175"/>
    </location>
</feature>
<dbReference type="InterPro" id="IPR003959">
    <property type="entry name" value="ATPase_AAA_core"/>
</dbReference>
<comment type="caution">
    <text evidence="6">The sequence shown here is derived from an EMBL/GenBank/DDBJ whole genome shotgun (WGS) entry which is preliminary data.</text>
</comment>
<dbReference type="Gene3D" id="1.10.8.60">
    <property type="match status" value="1"/>
</dbReference>
<feature type="domain" description="AAA+ ATPase" evidence="5">
    <location>
        <begin position="350"/>
        <end position="486"/>
    </location>
</feature>
<evidence type="ECO:0000256" key="2">
    <source>
        <dbReference type="ARBA" id="ARBA00022741"/>
    </source>
</evidence>
<dbReference type="STRING" id="286115.A0A507CFS6"/>
<evidence type="ECO:0000313" key="7">
    <source>
        <dbReference type="Proteomes" id="UP000317494"/>
    </source>
</evidence>
<evidence type="ECO:0000256" key="3">
    <source>
        <dbReference type="ARBA" id="ARBA00022840"/>
    </source>
</evidence>
<evidence type="ECO:0000259" key="5">
    <source>
        <dbReference type="SMART" id="SM00382"/>
    </source>
</evidence>
<keyword evidence="7" id="KW-1185">Reference proteome</keyword>
<gene>
    <name evidence="6" type="ORF">SeMB42_g07049</name>
</gene>
<dbReference type="PANTHER" id="PTHR23074">
    <property type="entry name" value="AAA DOMAIN-CONTAINING"/>
    <property type="match status" value="1"/>
</dbReference>